<keyword evidence="3" id="KW-1185">Reference proteome</keyword>
<dbReference type="SUPFAM" id="SSF53335">
    <property type="entry name" value="S-adenosyl-L-methionine-dependent methyltransferases"/>
    <property type="match status" value="1"/>
</dbReference>
<reference evidence="2 3" key="1">
    <citation type="submission" date="2018-10" db="EMBL/GenBank/DDBJ databases">
        <title>Aeromicrobium sp. 9W16Y-2 whole genome shotgun sequence.</title>
        <authorList>
            <person name="Li F."/>
        </authorList>
    </citation>
    <scope>NUCLEOTIDE SEQUENCE [LARGE SCALE GENOMIC DNA]</scope>
    <source>
        <strain evidence="2 3">9W16Y-2</strain>
    </source>
</reference>
<evidence type="ECO:0000313" key="3">
    <source>
        <dbReference type="Proteomes" id="UP000282515"/>
    </source>
</evidence>
<protein>
    <submittedName>
        <fullName evidence="2">Methyltransferase domain-containing protein</fullName>
    </submittedName>
</protein>
<dbReference type="CDD" id="cd02440">
    <property type="entry name" value="AdoMet_MTases"/>
    <property type="match status" value="1"/>
</dbReference>
<dbReference type="GO" id="GO:0008168">
    <property type="term" value="F:methyltransferase activity"/>
    <property type="evidence" value="ECO:0007669"/>
    <property type="project" value="UniProtKB-KW"/>
</dbReference>
<organism evidence="2 3">
    <name type="scientific">Aeromicrobium phragmitis</name>
    <dbReference type="NCBI Taxonomy" id="2478914"/>
    <lineage>
        <taxon>Bacteria</taxon>
        <taxon>Bacillati</taxon>
        <taxon>Actinomycetota</taxon>
        <taxon>Actinomycetes</taxon>
        <taxon>Propionibacteriales</taxon>
        <taxon>Nocardioidaceae</taxon>
        <taxon>Aeromicrobium</taxon>
    </lineage>
</organism>
<dbReference type="OrthoDB" id="9800643at2"/>
<evidence type="ECO:0000259" key="1">
    <source>
        <dbReference type="Pfam" id="PF13649"/>
    </source>
</evidence>
<dbReference type="PANTHER" id="PTHR18895:SF74">
    <property type="entry name" value="MTRF1L RELEASE FACTOR GLUTAMINE METHYLTRANSFERASE"/>
    <property type="match status" value="1"/>
</dbReference>
<name>A0A3L8PP35_9ACTN</name>
<dbReference type="PANTHER" id="PTHR18895">
    <property type="entry name" value="HEMK METHYLTRANSFERASE"/>
    <property type="match status" value="1"/>
</dbReference>
<evidence type="ECO:0000313" key="2">
    <source>
        <dbReference type="EMBL" id="RLV55762.1"/>
    </source>
</evidence>
<proteinExistence type="predicted"/>
<accession>A0A3L8PP35</accession>
<dbReference type="Pfam" id="PF13649">
    <property type="entry name" value="Methyltransf_25"/>
    <property type="match status" value="1"/>
</dbReference>
<sequence length="249" mass="26340">MSDSLVERLRAAGCVFAEDEAAALRAVFSGAPLGAAVARRVAGVPLEQVLGFAEVAGARVDVGAGVFVPRARATVIVDAVAGMEPAVAVDLGCGAGTLAALLARHWPDARVVGVDIDEQALASARRTASRYGFEVRHGSWWDALPDELRGRVDLAVAYLPHVPSDEVERIHPDFRAHEPRHSVDGGPDGLDHWRSVIESAADWLAPRGVFATLLAPEQVDAARAAAPQWHLDVVPADDDVVLLASPPER</sequence>
<dbReference type="InterPro" id="IPR029063">
    <property type="entry name" value="SAM-dependent_MTases_sf"/>
</dbReference>
<dbReference type="InterPro" id="IPR041698">
    <property type="entry name" value="Methyltransf_25"/>
</dbReference>
<dbReference type="Gene3D" id="3.40.50.150">
    <property type="entry name" value="Vaccinia Virus protein VP39"/>
    <property type="match status" value="1"/>
</dbReference>
<feature type="domain" description="Methyltransferase" evidence="1">
    <location>
        <begin position="89"/>
        <end position="170"/>
    </location>
</feature>
<dbReference type="EMBL" id="RDBF01000006">
    <property type="protein sequence ID" value="RLV55762.1"/>
    <property type="molecule type" value="Genomic_DNA"/>
</dbReference>
<dbReference type="RefSeq" id="WP_121794399.1">
    <property type="nucleotide sequence ID" value="NZ_RDBF01000006.1"/>
</dbReference>
<dbReference type="GO" id="GO:0032259">
    <property type="term" value="P:methylation"/>
    <property type="evidence" value="ECO:0007669"/>
    <property type="project" value="UniProtKB-KW"/>
</dbReference>
<gene>
    <name evidence="2" type="ORF">D9V41_09885</name>
</gene>
<dbReference type="AlphaFoldDB" id="A0A3L8PP35"/>
<comment type="caution">
    <text evidence="2">The sequence shown here is derived from an EMBL/GenBank/DDBJ whole genome shotgun (WGS) entry which is preliminary data.</text>
</comment>
<dbReference type="InterPro" id="IPR050320">
    <property type="entry name" value="N5-glutamine_MTase"/>
</dbReference>
<dbReference type="Proteomes" id="UP000282515">
    <property type="component" value="Unassembled WGS sequence"/>
</dbReference>
<keyword evidence="2" id="KW-0489">Methyltransferase</keyword>
<keyword evidence="2" id="KW-0808">Transferase</keyword>